<organism evidence="2 3">
    <name type="scientific">Actinocorallia longicatena</name>
    <dbReference type="NCBI Taxonomy" id="111803"/>
    <lineage>
        <taxon>Bacteria</taxon>
        <taxon>Bacillati</taxon>
        <taxon>Actinomycetota</taxon>
        <taxon>Actinomycetes</taxon>
        <taxon>Streptosporangiales</taxon>
        <taxon>Thermomonosporaceae</taxon>
        <taxon>Actinocorallia</taxon>
    </lineage>
</organism>
<feature type="compositionally biased region" description="Low complexity" evidence="1">
    <location>
        <begin position="97"/>
        <end position="106"/>
    </location>
</feature>
<protein>
    <submittedName>
        <fullName evidence="2">Uncharacterized protein</fullName>
    </submittedName>
</protein>
<feature type="region of interest" description="Disordered" evidence="1">
    <location>
        <begin position="97"/>
        <end position="126"/>
    </location>
</feature>
<name>A0ABP6PX12_9ACTN</name>
<feature type="region of interest" description="Disordered" evidence="1">
    <location>
        <begin position="1"/>
        <end position="42"/>
    </location>
</feature>
<accession>A0ABP6PX12</accession>
<gene>
    <name evidence="2" type="ORF">GCM10010468_03710</name>
</gene>
<dbReference type="EMBL" id="BAAAUV010000001">
    <property type="protein sequence ID" value="GAA3194085.1"/>
    <property type="molecule type" value="Genomic_DNA"/>
</dbReference>
<proteinExistence type="predicted"/>
<evidence type="ECO:0000256" key="1">
    <source>
        <dbReference type="SAM" id="MobiDB-lite"/>
    </source>
</evidence>
<evidence type="ECO:0000313" key="2">
    <source>
        <dbReference type="EMBL" id="GAA3194085.1"/>
    </source>
</evidence>
<dbReference type="RefSeq" id="WP_344821372.1">
    <property type="nucleotide sequence ID" value="NZ_BAAAUV010000001.1"/>
</dbReference>
<sequence>MNDPPTDPADAPGEPVPGVPQGRDPSPSEVARMGAERQSALDRFDEERLQIIAGLTAVQDDAEAQVAAGTMSLAQAAVAVEAARLEALDQDAAARRAAGAHIEQAALHPEHDPADLTPDLPGELPE</sequence>
<comment type="caution">
    <text evidence="2">The sequence shown here is derived from an EMBL/GenBank/DDBJ whole genome shotgun (WGS) entry which is preliminary data.</text>
</comment>
<dbReference type="Proteomes" id="UP001501237">
    <property type="component" value="Unassembled WGS sequence"/>
</dbReference>
<evidence type="ECO:0000313" key="3">
    <source>
        <dbReference type="Proteomes" id="UP001501237"/>
    </source>
</evidence>
<reference evidence="3" key="1">
    <citation type="journal article" date="2019" name="Int. J. Syst. Evol. Microbiol.">
        <title>The Global Catalogue of Microorganisms (GCM) 10K type strain sequencing project: providing services to taxonomists for standard genome sequencing and annotation.</title>
        <authorList>
            <consortium name="The Broad Institute Genomics Platform"/>
            <consortium name="The Broad Institute Genome Sequencing Center for Infectious Disease"/>
            <person name="Wu L."/>
            <person name="Ma J."/>
        </authorList>
    </citation>
    <scope>NUCLEOTIDE SEQUENCE [LARGE SCALE GENOMIC DNA]</scope>
    <source>
        <strain evidence="3">JCM 9377</strain>
    </source>
</reference>
<keyword evidence="3" id="KW-1185">Reference proteome</keyword>